<dbReference type="NCBIfam" id="TIGR01440">
    <property type="entry name" value="TIGR01440 family protein"/>
    <property type="match status" value="1"/>
</dbReference>
<gene>
    <name evidence="2" type="ORF">BBEV_0175</name>
</gene>
<reference evidence="2 3" key="1">
    <citation type="submission" date="2015-08" db="EMBL/GenBank/DDBJ databases">
        <title>The complete genome sequence of Bacillus beveridgei MLTeJB.</title>
        <authorList>
            <person name="Hanson T.E."/>
            <person name="Mesa C."/>
            <person name="Basesman S.M."/>
            <person name="Oremland R.S."/>
        </authorList>
    </citation>
    <scope>NUCLEOTIDE SEQUENCE [LARGE SCALE GENOMIC DNA]</scope>
    <source>
        <strain evidence="2 3">MLTeJB</strain>
    </source>
</reference>
<dbReference type="PATRIC" id="fig|632773.3.peg.187"/>
<dbReference type="RefSeq" id="WP_069363732.1">
    <property type="nucleotide sequence ID" value="NZ_CP012502.1"/>
</dbReference>
<comment type="similarity">
    <text evidence="1">Belongs to the UPF0340 family.</text>
</comment>
<keyword evidence="3" id="KW-1185">Reference proteome</keyword>
<dbReference type="InterPro" id="IPR006340">
    <property type="entry name" value="DUF436"/>
</dbReference>
<evidence type="ECO:0000313" key="3">
    <source>
        <dbReference type="Proteomes" id="UP000094463"/>
    </source>
</evidence>
<dbReference type="SUPFAM" id="SSF110710">
    <property type="entry name" value="TTHA0583/YokD-like"/>
    <property type="match status" value="1"/>
</dbReference>
<accession>A0A1D7QRF0</accession>
<dbReference type="Gene3D" id="3.40.50.10360">
    <property type="entry name" value="Hypothetical protein TT1679"/>
    <property type="match status" value="1"/>
</dbReference>
<dbReference type="Pfam" id="PF04260">
    <property type="entry name" value="DUF436"/>
    <property type="match status" value="1"/>
</dbReference>
<protein>
    <recommendedName>
        <fullName evidence="1">UPF0340 protein BBEV_0175</fullName>
    </recommendedName>
</protein>
<dbReference type="STRING" id="632773.BBEV_0175"/>
<organism evidence="2 3">
    <name type="scientific">Salisediminibacterium beveridgei</name>
    <dbReference type="NCBI Taxonomy" id="632773"/>
    <lineage>
        <taxon>Bacteria</taxon>
        <taxon>Bacillati</taxon>
        <taxon>Bacillota</taxon>
        <taxon>Bacilli</taxon>
        <taxon>Bacillales</taxon>
        <taxon>Bacillaceae</taxon>
        <taxon>Salisediminibacterium</taxon>
    </lineage>
</organism>
<dbReference type="Proteomes" id="UP000094463">
    <property type="component" value="Chromosome"/>
</dbReference>
<evidence type="ECO:0000313" key="2">
    <source>
        <dbReference type="EMBL" id="AOM81570.1"/>
    </source>
</evidence>
<dbReference type="PIRSF" id="PIRSF007510">
    <property type="entry name" value="UCP007510"/>
    <property type="match status" value="1"/>
</dbReference>
<dbReference type="HAMAP" id="MF_00800">
    <property type="entry name" value="UPF0340"/>
    <property type="match status" value="1"/>
</dbReference>
<dbReference type="AlphaFoldDB" id="A0A1D7QRF0"/>
<sequence>MSAHEWTTTLTTALDELQEQANLKPGQLLVAGVSTSEVRGAKIGSNSADEVASALFEAFAAFAEKTGAVLAFQGCEHINRAVTVPRSYAEKHGLEPVTVVPVKKAGGSMAAHAYRHLEDPVVVEGVKADAGIDIGDTLIGMQLKAVAVPVRTSITDIGEAHVTFARTRPKLIGGARAAYALDA</sequence>
<dbReference type="InterPro" id="IPR028345">
    <property type="entry name" value="Antibiotic_NAT-like"/>
</dbReference>
<dbReference type="OrthoDB" id="9803187at2"/>
<evidence type="ECO:0000256" key="1">
    <source>
        <dbReference type="HAMAP-Rule" id="MF_00800"/>
    </source>
</evidence>
<dbReference type="KEGG" id="bbev:BBEV_0175"/>
<proteinExistence type="inferred from homology"/>
<name>A0A1D7QRF0_9BACI</name>
<dbReference type="EMBL" id="CP012502">
    <property type="protein sequence ID" value="AOM81570.1"/>
    <property type="molecule type" value="Genomic_DNA"/>
</dbReference>